<keyword evidence="3" id="KW-1185">Reference proteome</keyword>
<sequence>MAGRHTPPSASPCRLRAGSADPACLSSVSGEQSVPVGLGCGRDGDVRPLPTNNKGGTLTHPKKTLTPFPSALHFPPVSPQSWLPGWRCQNKLPLIQRL</sequence>
<comment type="caution">
    <text evidence="2">The sequence shown here is derived from an EMBL/GenBank/DDBJ whole genome shotgun (WGS) entry which is preliminary data.</text>
</comment>
<evidence type="ECO:0000256" key="1">
    <source>
        <dbReference type="SAM" id="MobiDB-lite"/>
    </source>
</evidence>
<dbReference type="Proteomes" id="UP001221898">
    <property type="component" value="Unassembled WGS sequence"/>
</dbReference>
<organism evidence="2 3">
    <name type="scientific">Aldrovandia affinis</name>
    <dbReference type="NCBI Taxonomy" id="143900"/>
    <lineage>
        <taxon>Eukaryota</taxon>
        <taxon>Metazoa</taxon>
        <taxon>Chordata</taxon>
        <taxon>Craniata</taxon>
        <taxon>Vertebrata</taxon>
        <taxon>Euteleostomi</taxon>
        <taxon>Actinopterygii</taxon>
        <taxon>Neopterygii</taxon>
        <taxon>Teleostei</taxon>
        <taxon>Notacanthiformes</taxon>
        <taxon>Halosauridae</taxon>
        <taxon>Aldrovandia</taxon>
    </lineage>
</organism>
<feature type="region of interest" description="Disordered" evidence="1">
    <location>
        <begin position="1"/>
        <end position="21"/>
    </location>
</feature>
<dbReference type="EMBL" id="JAINUG010000075">
    <property type="protein sequence ID" value="KAJ8400637.1"/>
    <property type="molecule type" value="Genomic_DNA"/>
</dbReference>
<reference evidence="2" key="1">
    <citation type="journal article" date="2023" name="Science">
        <title>Genome structures resolve the early diversification of teleost fishes.</title>
        <authorList>
            <person name="Parey E."/>
            <person name="Louis A."/>
            <person name="Montfort J."/>
            <person name="Bouchez O."/>
            <person name="Roques C."/>
            <person name="Iampietro C."/>
            <person name="Lluch J."/>
            <person name="Castinel A."/>
            <person name="Donnadieu C."/>
            <person name="Desvignes T."/>
            <person name="Floi Bucao C."/>
            <person name="Jouanno E."/>
            <person name="Wen M."/>
            <person name="Mejri S."/>
            <person name="Dirks R."/>
            <person name="Jansen H."/>
            <person name="Henkel C."/>
            <person name="Chen W.J."/>
            <person name="Zahm M."/>
            <person name="Cabau C."/>
            <person name="Klopp C."/>
            <person name="Thompson A.W."/>
            <person name="Robinson-Rechavi M."/>
            <person name="Braasch I."/>
            <person name="Lecointre G."/>
            <person name="Bobe J."/>
            <person name="Postlethwait J.H."/>
            <person name="Berthelot C."/>
            <person name="Roest Crollius H."/>
            <person name="Guiguen Y."/>
        </authorList>
    </citation>
    <scope>NUCLEOTIDE SEQUENCE</scope>
    <source>
        <strain evidence="2">NC1722</strain>
    </source>
</reference>
<name>A0AAD7SDP0_9TELE</name>
<protein>
    <submittedName>
        <fullName evidence="2">Uncharacterized protein</fullName>
    </submittedName>
</protein>
<evidence type="ECO:0000313" key="3">
    <source>
        <dbReference type="Proteomes" id="UP001221898"/>
    </source>
</evidence>
<feature type="region of interest" description="Disordered" evidence="1">
    <location>
        <begin position="41"/>
        <end position="61"/>
    </location>
</feature>
<gene>
    <name evidence="2" type="ORF">AAFF_G00394060</name>
</gene>
<dbReference type="AlphaFoldDB" id="A0AAD7SDP0"/>
<evidence type="ECO:0000313" key="2">
    <source>
        <dbReference type="EMBL" id="KAJ8400637.1"/>
    </source>
</evidence>
<accession>A0AAD7SDP0</accession>
<proteinExistence type="predicted"/>